<accession>A0A478FR41</accession>
<proteinExistence type="predicted"/>
<name>A0A478FR41_9MOLU</name>
<gene>
    <name evidence="1" type="ORF">MHSWG343_10290</name>
</gene>
<evidence type="ECO:0000313" key="2">
    <source>
        <dbReference type="Proteomes" id="UP000324831"/>
    </source>
</evidence>
<dbReference type="Proteomes" id="UP000324831">
    <property type="component" value="Unassembled WGS sequence"/>
</dbReference>
<sequence length="136" mass="15973">MKAVHPKTIKKAKDNTYPPGTVGHKFSDRLLCISNNEPYWKQRLFWMKVFQEKVNSVKFRKLIESKSHTCLQATCNIAFLTRVKGDDAWRTPDNALSVEKDDYWIDVWNWCSGVCDFSETPHDWNPPSRKKKKKVI</sequence>
<comment type="caution">
    <text evidence="1">The sequence shown here is derived from an EMBL/GenBank/DDBJ whole genome shotgun (WGS) entry which is preliminary data.</text>
</comment>
<dbReference type="AlphaFoldDB" id="A0A478FR41"/>
<reference evidence="1 2" key="1">
    <citation type="submission" date="2019-01" db="EMBL/GenBank/DDBJ databases">
        <title>Draft genome sequences of Candidatus Mycoplasma haemohominis SWG34-3 identified from a patient with pyrexia, anemia and liver dysfunction.</title>
        <authorList>
            <person name="Sekizuka T."/>
            <person name="Hattori N."/>
            <person name="Katano H."/>
            <person name="Takuma T."/>
            <person name="Ito T."/>
            <person name="Arai N."/>
            <person name="Yanai R."/>
            <person name="Ishii S."/>
            <person name="Miura Y."/>
            <person name="Tokunaga T."/>
            <person name="Watanabe H."/>
            <person name="Nomura N."/>
            <person name="Eguchi J."/>
            <person name="Arai T."/>
            <person name="Hasegawa H."/>
            <person name="Nakamaki T."/>
            <person name="Wakita T."/>
            <person name="Niki Y."/>
            <person name="Kuroda M."/>
        </authorList>
    </citation>
    <scope>NUCLEOTIDE SEQUENCE [LARGE SCALE GENOMIC DNA]</scope>
    <source>
        <strain evidence="1">SWG34-3</strain>
    </source>
</reference>
<evidence type="ECO:0000313" key="1">
    <source>
        <dbReference type="EMBL" id="GCE64021.1"/>
    </source>
</evidence>
<protein>
    <submittedName>
        <fullName evidence="1">Uncharacterized protein</fullName>
    </submittedName>
</protein>
<organism evidence="1 2">
    <name type="scientific">Candidatus Mycoplasma haematohominis</name>
    <dbReference type="NCBI Taxonomy" id="1494318"/>
    <lineage>
        <taxon>Bacteria</taxon>
        <taxon>Bacillati</taxon>
        <taxon>Mycoplasmatota</taxon>
        <taxon>Mollicutes</taxon>
        <taxon>Mycoplasmataceae</taxon>
        <taxon>Mycoplasma</taxon>
    </lineage>
</organism>
<dbReference type="EMBL" id="BIMN01000008">
    <property type="protein sequence ID" value="GCE64021.1"/>
    <property type="molecule type" value="Genomic_DNA"/>
</dbReference>